<dbReference type="Gene3D" id="2.102.10.10">
    <property type="entry name" value="Rieske [2Fe-2S] iron-sulphur domain"/>
    <property type="match status" value="1"/>
</dbReference>
<keyword evidence="4" id="KW-0411">Iron-sulfur</keyword>
<dbReference type="InterPro" id="IPR006076">
    <property type="entry name" value="FAD-dep_OxRdtase"/>
</dbReference>
<dbReference type="GO" id="GO:0005737">
    <property type="term" value="C:cytoplasm"/>
    <property type="evidence" value="ECO:0007669"/>
    <property type="project" value="TreeGrafter"/>
</dbReference>
<protein>
    <submittedName>
        <fullName evidence="7">Glycine/D-amino acid oxidase</fullName>
    </submittedName>
</protein>
<gene>
    <name evidence="7" type="ORF">SAMN04489745_0699</name>
</gene>
<dbReference type="PANTHER" id="PTHR13847">
    <property type="entry name" value="SARCOSINE DEHYDROGENASE-RELATED"/>
    <property type="match status" value="1"/>
</dbReference>
<evidence type="ECO:0000259" key="6">
    <source>
        <dbReference type="PROSITE" id="PS51296"/>
    </source>
</evidence>
<proteinExistence type="predicted"/>
<keyword evidence="1" id="KW-0001">2Fe-2S</keyword>
<evidence type="ECO:0000313" key="7">
    <source>
        <dbReference type="EMBL" id="SEB59248.1"/>
    </source>
</evidence>
<dbReference type="PROSITE" id="PS51296">
    <property type="entry name" value="RIESKE"/>
    <property type="match status" value="1"/>
</dbReference>
<evidence type="ECO:0000256" key="3">
    <source>
        <dbReference type="ARBA" id="ARBA00023004"/>
    </source>
</evidence>
<dbReference type="Gene3D" id="3.30.9.10">
    <property type="entry name" value="D-Amino Acid Oxidase, subunit A, domain 2"/>
    <property type="match status" value="1"/>
</dbReference>
<evidence type="ECO:0000256" key="2">
    <source>
        <dbReference type="ARBA" id="ARBA00022723"/>
    </source>
</evidence>
<dbReference type="GO" id="GO:0046872">
    <property type="term" value="F:metal ion binding"/>
    <property type="evidence" value="ECO:0007669"/>
    <property type="project" value="UniProtKB-KW"/>
</dbReference>
<keyword evidence="3" id="KW-0408">Iron</keyword>
<dbReference type="PANTHER" id="PTHR13847:SF274">
    <property type="entry name" value="RIESKE 2FE-2S IRON-SULFUR PROTEIN YHFW-RELATED"/>
    <property type="match status" value="1"/>
</dbReference>
<dbReference type="InterPro" id="IPR036188">
    <property type="entry name" value="FAD/NAD-bd_sf"/>
</dbReference>
<dbReference type="SUPFAM" id="SSF51905">
    <property type="entry name" value="FAD/NAD(P)-binding domain"/>
    <property type="match status" value="1"/>
</dbReference>
<dbReference type="Pfam" id="PF00355">
    <property type="entry name" value="Rieske"/>
    <property type="match status" value="1"/>
</dbReference>
<dbReference type="InterPro" id="IPR036922">
    <property type="entry name" value="Rieske_2Fe-2S_sf"/>
</dbReference>
<keyword evidence="8" id="KW-1185">Reference proteome</keyword>
<accession>A0A1H4KMB5</accession>
<dbReference type="EMBL" id="FNSN01000003">
    <property type="protein sequence ID" value="SEB59248.1"/>
    <property type="molecule type" value="Genomic_DNA"/>
</dbReference>
<dbReference type="Gene3D" id="3.50.50.60">
    <property type="entry name" value="FAD/NAD(P)-binding domain"/>
    <property type="match status" value="1"/>
</dbReference>
<dbReference type="GO" id="GO:0016705">
    <property type="term" value="F:oxidoreductase activity, acting on paired donors, with incorporation or reduction of molecular oxygen"/>
    <property type="evidence" value="ECO:0007669"/>
    <property type="project" value="UniProtKB-ARBA"/>
</dbReference>
<dbReference type="GO" id="GO:0004497">
    <property type="term" value="F:monooxygenase activity"/>
    <property type="evidence" value="ECO:0007669"/>
    <property type="project" value="UniProtKB-ARBA"/>
</dbReference>
<dbReference type="PRINTS" id="PR00162">
    <property type="entry name" value="RIESKE"/>
</dbReference>
<reference evidence="7 8" key="1">
    <citation type="submission" date="2016-10" db="EMBL/GenBank/DDBJ databases">
        <authorList>
            <person name="de Groot N.N."/>
        </authorList>
    </citation>
    <scope>NUCLEOTIDE SEQUENCE [LARGE SCALE GENOMIC DNA]</scope>
    <source>
        <strain evidence="7 8">DSM 10495</strain>
    </source>
</reference>
<keyword evidence="5" id="KW-1015">Disulfide bond</keyword>
<feature type="domain" description="Rieske" evidence="6">
    <location>
        <begin position="415"/>
        <end position="494"/>
    </location>
</feature>
<keyword evidence="2" id="KW-0479">Metal-binding</keyword>
<dbReference type="Proteomes" id="UP000182652">
    <property type="component" value="Unassembled WGS sequence"/>
</dbReference>
<dbReference type="Pfam" id="PF01266">
    <property type="entry name" value="DAO"/>
    <property type="match status" value="1"/>
</dbReference>
<sequence length="510" mass="54532">MTSLWLDRPPIEGAGEFVPEARYDTVVVGAGLSGLATGLLLARGGQRVAIVEARAVGSGTTGNTTAKLSLLQGTRLSALRDRHPLSLVEAYVEGSREGQAWLLRFLEEQGVPFQRRDAYVFSVTDDGARQLSAELQAAREAGLDVAEAAATELPFPITAVLRLDNQAQFDPMDVLDAMTRDFLAHGGLLLEGTRVHDLEEEDGLILRTSRGRLLADQAVLATGIPFLDRGGYFARLHPSQSYAAALRLPPGTPVPQGMYLSVETPARSLRSAPGDDGELLLIGGNGHATGKEPSPQARLDEMLDWGRHHFDGAEVTHTWSGQDYRSADRLPYIGPMPFGGGRIFVATGYDKWGMSTGMAAGLALSAEILGGRMPWAEALRDRPATSPGLRSGLAQNAAVAVDWAKDWVSSRFLSPPDAHEVVPREGHGVVAHDGGRPEAVSTVDGRTCRLSAVCTHRGGIVRWNDAERSWDCPLHGSRFAPDGTVLQGPATRDLVVDSVATGAATHEPEE</sequence>
<organism evidence="7 8">
    <name type="scientific">Arthrobacter woluwensis</name>
    <dbReference type="NCBI Taxonomy" id="156980"/>
    <lineage>
        <taxon>Bacteria</taxon>
        <taxon>Bacillati</taxon>
        <taxon>Actinomycetota</taxon>
        <taxon>Actinomycetes</taxon>
        <taxon>Micrococcales</taxon>
        <taxon>Micrococcaceae</taxon>
        <taxon>Arthrobacter</taxon>
    </lineage>
</organism>
<dbReference type="STRING" id="156980.SAMN04489745_0699"/>
<dbReference type="InterPro" id="IPR017941">
    <property type="entry name" value="Rieske_2Fe-2S"/>
</dbReference>
<dbReference type="AlphaFoldDB" id="A0A1H4KMB5"/>
<dbReference type="SUPFAM" id="SSF50022">
    <property type="entry name" value="ISP domain"/>
    <property type="match status" value="1"/>
</dbReference>
<name>A0A1H4KMB5_9MICC</name>
<dbReference type="RefSeq" id="WP_066216094.1">
    <property type="nucleotide sequence ID" value="NZ_FNSN01000003.1"/>
</dbReference>
<evidence type="ECO:0000256" key="5">
    <source>
        <dbReference type="ARBA" id="ARBA00023157"/>
    </source>
</evidence>
<dbReference type="GO" id="GO:0016020">
    <property type="term" value="C:membrane"/>
    <property type="evidence" value="ECO:0007669"/>
    <property type="project" value="InterPro"/>
</dbReference>
<evidence type="ECO:0000256" key="1">
    <source>
        <dbReference type="ARBA" id="ARBA00022714"/>
    </source>
</evidence>
<evidence type="ECO:0000256" key="4">
    <source>
        <dbReference type="ARBA" id="ARBA00023014"/>
    </source>
</evidence>
<evidence type="ECO:0000313" key="8">
    <source>
        <dbReference type="Proteomes" id="UP000182652"/>
    </source>
</evidence>
<dbReference type="InterPro" id="IPR005805">
    <property type="entry name" value="Rieske_Fe-S_prot_C"/>
</dbReference>
<dbReference type="GO" id="GO:0051537">
    <property type="term" value="F:2 iron, 2 sulfur cluster binding"/>
    <property type="evidence" value="ECO:0007669"/>
    <property type="project" value="UniProtKB-KW"/>
</dbReference>